<dbReference type="SUPFAM" id="SSF54665">
    <property type="entry name" value="CO dehydrogenase molybdoprotein N-domain-like"/>
    <property type="match status" value="1"/>
</dbReference>
<dbReference type="OrthoDB" id="9758509at2"/>
<dbReference type="GO" id="GO:0016491">
    <property type="term" value="F:oxidoreductase activity"/>
    <property type="evidence" value="ECO:0007669"/>
    <property type="project" value="UniProtKB-KW"/>
</dbReference>
<dbReference type="Gene3D" id="3.90.1170.50">
    <property type="entry name" value="Aldehyde oxidase/xanthine dehydrogenase, a/b hammerhead"/>
    <property type="match status" value="1"/>
</dbReference>
<dbReference type="Pfam" id="PF20256">
    <property type="entry name" value="MoCoBD_2"/>
    <property type="match status" value="1"/>
</dbReference>
<dbReference type="Pfam" id="PF01315">
    <property type="entry name" value="Ald_Xan_dh_C"/>
    <property type="match status" value="1"/>
</dbReference>
<feature type="domain" description="Aldehyde oxidase/xanthine dehydrogenase a/b hammerhead" evidence="3">
    <location>
        <begin position="19"/>
        <end position="126"/>
    </location>
</feature>
<dbReference type="STRING" id="260086.SAMN05216207_101658"/>
<dbReference type="SMART" id="SM01008">
    <property type="entry name" value="Ald_Xan_dh_C"/>
    <property type="match status" value="1"/>
</dbReference>
<evidence type="ECO:0000259" key="3">
    <source>
        <dbReference type="SMART" id="SM01008"/>
    </source>
</evidence>
<organism evidence="4 5">
    <name type="scientific">Pseudonocardia ammonioxydans</name>
    <dbReference type="NCBI Taxonomy" id="260086"/>
    <lineage>
        <taxon>Bacteria</taxon>
        <taxon>Bacillati</taxon>
        <taxon>Actinomycetota</taxon>
        <taxon>Actinomycetes</taxon>
        <taxon>Pseudonocardiales</taxon>
        <taxon>Pseudonocardiaceae</taxon>
        <taxon>Pseudonocardia</taxon>
    </lineage>
</organism>
<protein>
    <submittedName>
        <fullName evidence="4">Xanthine dehydrogenase, molybdenum binding subunit apoprotein</fullName>
    </submittedName>
</protein>
<accession>A0A1I4ZWL6</accession>
<evidence type="ECO:0000313" key="5">
    <source>
        <dbReference type="Proteomes" id="UP000199614"/>
    </source>
</evidence>
<evidence type="ECO:0000256" key="2">
    <source>
        <dbReference type="ARBA" id="ARBA00023002"/>
    </source>
</evidence>
<dbReference type="EMBL" id="FOUY01000016">
    <property type="protein sequence ID" value="SFN54628.1"/>
    <property type="molecule type" value="Genomic_DNA"/>
</dbReference>
<dbReference type="InterPro" id="IPR036856">
    <property type="entry name" value="Ald_Oxase/Xan_DH_a/b_sf"/>
</dbReference>
<evidence type="ECO:0000256" key="1">
    <source>
        <dbReference type="ARBA" id="ARBA00022505"/>
    </source>
</evidence>
<keyword evidence="1" id="KW-0500">Molybdenum</keyword>
<dbReference type="Gene3D" id="3.30.365.10">
    <property type="entry name" value="Aldehyde oxidase/xanthine dehydrogenase, molybdopterin binding domain"/>
    <property type="match status" value="4"/>
</dbReference>
<reference evidence="4 5" key="1">
    <citation type="submission" date="2016-10" db="EMBL/GenBank/DDBJ databases">
        <authorList>
            <person name="de Groot N.N."/>
        </authorList>
    </citation>
    <scope>NUCLEOTIDE SEQUENCE [LARGE SCALE GENOMIC DNA]</scope>
    <source>
        <strain evidence="4 5">CGMCC 4.1877</strain>
    </source>
</reference>
<dbReference type="InterPro" id="IPR008274">
    <property type="entry name" value="AldOxase/xan_DH_MoCoBD1"/>
</dbReference>
<dbReference type="PANTHER" id="PTHR11908">
    <property type="entry name" value="XANTHINE DEHYDROGENASE"/>
    <property type="match status" value="1"/>
</dbReference>
<dbReference type="InterPro" id="IPR016208">
    <property type="entry name" value="Ald_Oxase/xanthine_DH-like"/>
</dbReference>
<dbReference type="PANTHER" id="PTHR11908:SF132">
    <property type="entry name" value="ALDEHYDE OXIDASE 1-RELATED"/>
    <property type="match status" value="1"/>
</dbReference>
<dbReference type="GO" id="GO:0005506">
    <property type="term" value="F:iron ion binding"/>
    <property type="evidence" value="ECO:0007669"/>
    <property type="project" value="InterPro"/>
</dbReference>
<dbReference type="Proteomes" id="UP000199614">
    <property type="component" value="Unassembled WGS sequence"/>
</dbReference>
<dbReference type="SUPFAM" id="SSF56003">
    <property type="entry name" value="Molybdenum cofactor-binding domain"/>
    <property type="match status" value="1"/>
</dbReference>
<dbReference type="Pfam" id="PF02738">
    <property type="entry name" value="MoCoBD_1"/>
    <property type="match status" value="1"/>
</dbReference>
<sequence length="772" mass="82135">MGSMIGAAVVRKEDPALLTGRGTFVEDLRLPGTAYMAYVRSPVAHARITAIDTQEAAAAPGVLGVWTHADLPGLPPTRSVPGMERPCLADGAVRFVGEAVAVVVATDRYLAADAAELVEVDYDDLPVLASVAAATAADAAPILPGLESNVVLEQVLSATDAEAELAAAPHRMAIRLRNQRCAAVPMEPTVCLADWQHSGLTVYLTTQTPHHMRNEFAQWFGLAQEQVRVIAPDVGGGFGAKASCYPEFLLAAELSRRVQRPVRYVETRSENMTSMVHGRAQEHDVEVGFDDDGRLLALRVRITQDCGAWPDTTGVGLPTLTSFMSGGCYRIPVIAASFRSVVTNTTPVGSYRGAGRPEASYMIERVVDHVAAELGRDPVEVRRVNLIRPDEMPYATQFEGIVYDEANYPGCLDLLLTHVDYDDLRRRRDAQRDDPTAPLLGIGFSTFVEMGGFGPTPLFEQFGYVGGWESANVRLTTDGSAVIKVGTSPHGQGHKTTFAQIVADQLGIDIDRISLLHGDTATVQEGIGTMGSRGAPVGGSAVFKAADKVRAKALRIAAHMLEADESDVELTDGTFRVAGTTGPTVTLAEVALRSLKPHLLPEGVDPGLEETAHHEPSNLSYPSGAHCCVVEIDRETGRVDVVRYVAVDDCGTVINPLLATGQIHGGLAQGIAQALYEEVSYDEDGQPRTGNLVTYTVPAAEDLPPYETHHLVTPTSFNPLGAKGLGESGATAAPQAVVNAVVDALSHLGVRDVEMPCTPAKVWGLLNTANGS</sequence>
<dbReference type="RefSeq" id="WP_093344146.1">
    <property type="nucleotide sequence ID" value="NZ_FOUY01000016.1"/>
</dbReference>
<dbReference type="AlphaFoldDB" id="A0A1I4ZWL6"/>
<keyword evidence="2" id="KW-0560">Oxidoreductase</keyword>
<keyword evidence="5" id="KW-1185">Reference proteome</keyword>
<evidence type="ECO:0000313" key="4">
    <source>
        <dbReference type="EMBL" id="SFN54628.1"/>
    </source>
</evidence>
<proteinExistence type="predicted"/>
<name>A0A1I4ZWL6_PSUAM</name>
<dbReference type="InterPro" id="IPR037165">
    <property type="entry name" value="AldOxase/xan_DH_Mopterin-bd_sf"/>
</dbReference>
<dbReference type="InterPro" id="IPR000674">
    <property type="entry name" value="Ald_Oxase/Xan_DH_a/b"/>
</dbReference>
<gene>
    <name evidence="4" type="ORF">SAMN05216207_101658</name>
</gene>
<dbReference type="InterPro" id="IPR046867">
    <property type="entry name" value="AldOxase/xan_DH_MoCoBD2"/>
</dbReference>